<name>A0A2X0LVT8_9BASI</name>
<evidence type="ECO:0000313" key="2">
    <source>
        <dbReference type="Proteomes" id="UP000249464"/>
    </source>
</evidence>
<sequence length="54" mass="5916">MIEVVDRPGELGDKARLGAVAATGVDMKYLLVYEICCGRAKKGKERCKDLASMR</sequence>
<reference evidence="1 2" key="1">
    <citation type="submission" date="2016-11" db="EMBL/GenBank/DDBJ databases">
        <authorList>
            <person name="Jaros S."/>
            <person name="Januszkiewicz K."/>
            <person name="Wedrychowicz H."/>
        </authorList>
    </citation>
    <scope>NUCLEOTIDE SEQUENCE [LARGE SCALE GENOMIC DNA]</scope>
</reference>
<proteinExistence type="predicted"/>
<accession>A0A2X0LVT8</accession>
<gene>
    <name evidence="1" type="primary">BQ5605_C016g08248</name>
    <name evidence="1" type="ORF">BQ5605_C016G08248</name>
</gene>
<organism evidence="1 2">
    <name type="scientific">Microbotryum silenes-dioicae</name>
    <dbReference type="NCBI Taxonomy" id="796604"/>
    <lineage>
        <taxon>Eukaryota</taxon>
        <taxon>Fungi</taxon>
        <taxon>Dikarya</taxon>
        <taxon>Basidiomycota</taxon>
        <taxon>Pucciniomycotina</taxon>
        <taxon>Microbotryomycetes</taxon>
        <taxon>Microbotryales</taxon>
        <taxon>Microbotryaceae</taxon>
        <taxon>Microbotryum</taxon>
    </lineage>
</organism>
<dbReference type="Proteomes" id="UP000249464">
    <property type="component" value="Unassembled WGS sequence"/>
</dbReference>
<dbReference type="EMBL" id="FQNC01000018">
    <property type="protein sequence ID" value="SGY21522.1"/>
    <property type="molecule type" value="Genomic_DNA"/>
</dbReference>
<protein>
    <submittedName>
        <fullName evidence="1">BQ5605_C016g08248 protein</fullName>
    </submittedName>
</protein>
<evidence type="ECO:0000313" key="1">
    <source>
        <dbReference type="EMBL" id="SGY21522.1"/>
    </source>
</evidence>
<keyword evidence="2" id="KW-1185">Reference proteome</keyword>
<dbReference type="AlphaFoldDB" id="A0A2X0LVT8"/>